<proteinExistence type="inferred from homology"/>
<dbReference type="GO" id="GO:0055085">
    <property type="term" value="P:transmembrane transport"/>
    <property type="evidence" value="ECO:0007669"/>
    <property type="project" value="InterPro"/>
</dbReference>
<feature type="transmembrane region" description="Helical" evidence="7">
    <location>
        <begin position="111"/>
        <end position="133"/>
    </location>
</feature>
<dbReference type="PANTHER" id="PTHR43744">
    <property type="entry name" value="ABC TRANSPORTER PERMEASE PROTEIN MG189-RELATED-RELATED"/>
    <property type="match status" value="1"/>
</dbReference>
<sequence length="315" mass="34148">MSAPTTPRAPLGSGAPRGPRPRRTRRAARAGHTAASARPRLLGRVAVNAVVGLSVLYTLLPVLWLLLASAKNRGALFRSDLLSLGDFSFADNLAALFAMEDGIYGRWYLNSLLYAVAGAAVSTMISVACGYAFDKYRFRGKEKLFGLVLAGVMVPPTVLALPLYLMASEVGMVNTFWSVFVPVLFNPFGVYLGRVFSQGYVPDEVLEAARMDGAGELASYFRVALRMLGPGLVTVFLFQLTAIWNNFFLPMVMLSDQKLFPVSLGLYVWNSAAVVTPDYYPVVISGSLLAVLPLIAAFVLLQRHWRSGLTAGSVK</sequence>
<gene>
    <name evidence="10" type="ORF">DQ392_28570</name>
</gene>
<evidence type="ECO:0000256" key="7">
    <source>
        <dbReference type="RuleBase" id="RU363032"/>
    </source>
</evidence>
<dbReference type="InterPro" id="IPR035906">
    <property type="entry name" value="MetI-like_sf"/>
</dbReference>
<name>A0A367EAF5_9ACTN</name>
<dbReference type="RefSeq" id="WP_114018538.1">
    <property type="nucleotide sequence ID" value="NZ_QOIM01000042.1"/>
</dbReference>
<accession>A0A367EAF5</accession>
<keyword evidence="6 7" id="KW-0472">Membrane</keyword>
<evidence type="ECO:0000256" key="4">
    <source>
        <dbReference type="ARBA" id="ARBA00022692"/>
    </source>
</evidence>
<keyword evidence="4 7" id="KW-0812">Transmembrane</keyword>
<feature type="transmembrane region" description="Helical" evidence="7">
    <location>
        <begin position="45"/>
        <end position="69"/>
    </location>
</feature>
<keyword evidence="3" id="KW-1003">Cell membrane</keyword>
<feature type="transmembrane region" description="Helical" evidence="7">
    <location>
        <begin position="171"/>
        <end position="192"/>
    </location>
</feature>
<protein>
    <submittedName>
        <fullName evidence="10">Carbohydrate ABC transporter permease</fullName>
    </submittedName>
</protein>
<evidence type="ECO:0000313" key="10">
    <source>
        <dbReference type="EMBL" id="RCG15001.1"/>
    </source>
</evidence>
<feature type="compositionally biased region" description="Low complexity" evidence="8">
    <location>
        <begin position="8"/>
        <end position="17"/>
    </location>
</feature>
<feature type="transmembrane region" description="Helical" evidence="7">
    <location>
        <begin position="145"/>
        <end position="165"/>
    </location>
</feature>
<organism evidence="10 11">
    <name type="scientific">Streptomyces reniochalinae</name>
    <dbReference type="NCBI Taxonomy" id="2250578"/>
    <lineage>
        <taxon>Bacteria</taxon>
        <taxon>Bacillati</taxon>
        <taxon>Actinomycetota</taxon>
        <taxon>Actinomycetes</taxon>
        <taxon>Kitasatosporales</taxon>
        <taxon>Streptomycetaceae</taxon>
        <taxon>Streptomyces</taxon>
    </lineage>
</organism>
<dbReference type="AlphaFoldDB" id="A0A367EAF5"/>
<dbReference type="CDD" id="cd06261">
    <property type="entry name" value="TM_PBP2"/>
    <property type="match status" value="1"/>
</dbReference>
<dbReference type="OrthoDB" id="2063054at2"/>
<comment type="caution">
    <text evidence="10">The sequence shown here is derived from an EMBL/GenBank/DDBJ whole genome shotgun (WGS) entry which is preliminary data.</text>
</comment>
<dbReference type="SUPFAM" id="SSF161098">
    <property type="entry name" value="MetI-like"/>
    <property type="match status" value="1"/>
</dbReference>
<dbReference type="InterPro" id="IPR000515">
    <property type="entry name" value="MetI-like"/>
</dbReference>
<evidence type="ECO:0000256" key="8">
    <source>
        <dbReference type="SAM" id="MobiDB-lite"/>
    </source>
</evidence>
<evidence type="ECO:0000256" key="3">
    <source>
        <dbReference type="ARBA" id="ARBA00022475"/>
    </source>
</evidence>
<keyword evidence="5 7" id="KW-1133">Transmembrane helix</keyword>
<feature type="transmembrane region" description="Helical" evidence="7">
    <location>
        <begin position="223"/>
        <end position="244"/>
    </location>
</feature>
<feature type="transmembrane region" description="Helical" evidence="7">
    <location>
        <begin position="279"/>
        <end position="301"/>
    </location>
</feature>
<dbReference type="Pfam" id="PF00528">
    <property type="entry name" value="BPD_transp_1"/>
    <property type="match status" value="1"/>
</dbReference>
<dbReference type="Gene3D" id="1.10.3720.10">
    <property type="entry name" value="MetI-like"/>
    <property type="match status" value="1"/>
</dbReference>
<feature type="region of interest" description="Disordered" evidence="8">
    <location>
        <begin position="1"/>
        <end position="35"/>
    </location>
</feature>
<dbReference type="PROSITE" id="PS50928">
    <property type="entry name" value="ABC_TM1"/>
    <property type="match status" value="1"/>
</dbReference>
<evidence type="ECO:0000256" key="1">
    <source>
        <dbReference type="ARBA" id="ARBA00004651"/>
    </source>
</evidence>
<comment type="similarity">
    <text evidence="7">Belongs to the binding-protein-dependent transport system permease family.</text>
</comment>
<keyword evidence="11" id="KW-1185">Reference proteome</keyword>
<dbReference type="GO" id="GO:0005886">
    <property type="term" value="C:plasma membrane"/>
    <property type="evidence" value="ECO:0007669"/>
    <property type="project" value="UniProtKB-SubCell"/>
</dbReference>
<evidence type="ECO:0000256" key="2">
    <source>
        <dbReference type="ARBA" id="ARBA00022448"/>
    </source>
</evidence>
<feature type="compositionally biased region" description="Basic residues" evidence="8">
    <location>
        <begin position="19"/>
        <end position="29"/>
    </location>
</feature>
<comment type="subcellular location">
    <subcellularLocation>
        <location evidence="1 7">Cell membrane</location>
        <topology evidence="1 7">Multi-pass membrane protein</topology>
    </subcellularLocation>
</comment>
<evidence type="ECO:0000256" key="5">
    <source>
        <dbReference type="ARBA" id="ARBA00022989"/>
    </source>
</evidence>
<evidence type="ECO:0000259" key="9">
    <source>
        <dbReference type="PROSITE" id="PS50928"/>
    </source>
</evidence>
<dbReference type="Proteomes" id="UP000253507">
    <property type="component" value="Unassembled WGS sequence"/>
</dbReference>
<feature type="domain" description="ABC transmembrane type-1" evidence="9">
    <location>
        <begin position="108"/>
        <end position="301"/>
    </location>
</feature>
<dbReference type="EMBL" id="QOIM01000042">
    <property type="protein sequence ID" value="RCG15001.1"/>
    <property type="molecule type" value="Genomic_DNA"/>
</dbReference>
<dbReference type="PANTHER" id="PTHR43744:SF12">
    <property type="entry name" value="ABC TRANSPORTER PERMEASE PROTEIN MG189-RELATED"/>
    <property type="match status" value="1"/>
</dbReference>
<evidence type="ECO:0000256" key="6">
    <source>
        <dbReference type="ARBA" id="ARBA00023136"/>
    </source>
</evidence>
<keyword evidence="2 7" id="KW-0813">Transport</keyword>
<evidence type="ECO:0000313" key="11">
    <source>
        <dbReference type="Proteomes" id="UP000253507"/>
    </source>
</evidence>
<reference evidence="10 11" key="1">
    <citation type="submission" date="2018-06" db="EMBL/GenBank/DDBJ databases">
        <title>Streptomyces reniochalinae sp. nov. and Streptomyces diacarnus sp. nov. from marine sponges.</title>
        <authorList>
            <person name="Li L."/>
        </authorList>
    </citation>
    <scope>NUCLEOTIDE SEQUENCE [LARGE SCALE GENOMIC DNA]</scope>
    <source>
        <strain evidence="10 11">LHW50302</strain>
    </source>
</reference>